<evidence type="ECO:0000313" key="6">
    <source>
        <dbReference type="EMBL" id="OJD32603.1"/>
    </source>
</evidence>
<dbReference type="Pfam" id="PF00023">
    <property type="entry name" value="Ank"/>
    <property type="match status" value="1"/>
</dbReference>
<feature type="repeat" description="ANK" evidence="2">
    <location>
        <begin position="1147"/>
        <end position="1171"/>
    </location>
</feature>
<dbReference type="Proteomes" id="UP000183809">
    <property type="component" value="Unassembled WGS sequence"/>
</dbReference>
<dbReference type="Gene3D" id="3.40.50.300">
    <property type="entry name" value="P-loop containing nucleotide triphosphate hydrolases"/>
    <property type="match status" value="1"/>
</dbReference>
<dbReference type="InterPro" id="IPR056884">
    <property type="entry name" value="NPHP3-like_N"/>
</dbReference>
<dbReference type="EMBL" id="MNUE01000037">
    <property type="protein sequence ID" value="OJD32603.1"/>
    <property type="molecule type" value="Genomic_DNA"/>
</dbReference>
<protein>
    <submittedName>
        <fullName evidence="6">Zinc finger protein</fullName>
    </submittedName>
</protein>
<dbReference type="PROSITE" id="PS50297">
    <property type="entry name" value="ANK_REP_REGION"/>
    <property type="match status" value="1"/>
</dbReference>
<sequence length="1256" mass="143826">MAAAPLPLTPRFRQRLDEFKHDLSPDQRENFKFTTLDELKKLVHDIQEEQMKSRRLTNLRRLAPFLEAMDQFDKVVQIFLNATDLLAFIWGPVRFLLLATQTYHDAFNALLDAYVDIGESIPLLAQYEQVFQDRSQMHLVLEFVYTDVMDFHASAIKYFKSAVWKQLFHATWKTFRTKFEPTLNNLRRHKSLLETQSNLLYLQQYQLDRQKTQIEFEKIEQQSEQNRRMAINNWLSPADSESDYRAAASARLDNPNSCLWILQDGQMKRWLDPKYPLQPLLWVNGKPGAGKTVLASLIIQECRKASHGHTMFFFHKHGEEKRNSLLAILRGILSQAARVKPLLIPYLFEEAAKSGSSILEDVELAKSLTEVSLAAFDSMFIILDGLDECPMPAKKPITTFFQSLVRDSHQQNYGAIRCCFFSQQDNDIGDLLKKVPSVTITGKQNSKDIQSFCRIKAQSIQEELEYPAEKTLRMVDKVSSRADGMFVFVVLIMKYLEEQTSWKDLEREVEEIPLDLHGVFVALYERIAKRVLYDAAPAERTAARMLLGWVLTAVRPLKWHEVQGAIAYDQSNHSFDLQGSKLRKGPKRLCGSLVELFDDGEIRLVHLSAKLYLERNEICGPEEELKLLCRCLNYLRLPAFDQSLQEENARRYILDGHYAFMDYALPNWTVHLSNILRRRQLEQNKSFEEVANSLRAFLKRQNVTKHGSLQEKAVRKLTVPFKDESFFNELVQTICVSENLSFDETHEIAFSNSCAYPVSQVFLVRRLLEDFASSPTRRSQIQEIHGSKPFKCPELRCKFFAEGFSNIQERQNHVNEHRRPYQCSYSGCVLEFIGYATEQQLRRHEAGAHFQRPEASIFPHHGTPSSSEVCREIQCGNEEVFEMWIDQFENEIPKHEIWQNGKSRGPLWAAMSSGNIAILQKILDYLSYLLVRPGGDKDGLGATNLVEDAFRTRKADVVDAIFSRAENLKDTNIFQLFSRATELGLDESAIKFLEHKHCMVNASEGTSSFCGEYLHHAVRFGRILITRALVLTKGVDPNSTALLRDDTALHTAALFNQIEAGKWLVEFCKCKKQIANWTGETPWQVAYDIGNLDFLEAISLDTTSEAEDGDEDSILATRLLKAARYGDLLTVQTIIKLPNAPINPPGSGPTPLHLAIAGHHTAVVDALLETGTASVDRSTGRSRDANLNLKTDRAIYESVMQHDTSLFRRLLNYSEDSRNEYFRYFVRWNGSTEMLELVGAHIRARSNRPCKVIGSR</sequence>
<dbReference type="InterPro" id="IPR036770">
    <property type="entry name" value="Ankyrin_rpt-contain_sf"/>
</dbReference>
<dbReference type="RefSeq" id="XP_020128863.1">
    <property type="nucleotide sequence ID" value="XM_020275064.1"/>
</dbReference>
<dbReference type="InterPro" id="IPR027417">
    <property type="entry name" value="P-loop_NTPase"/>
</dbReference>
<dbReference type="SMART" id="SM00248">
    <property type="entry name" value="ANK"/>
    <property type="match status" value="4"/>
</dbReference>
<evidence type="ECO:0000256" key="1">
    <source>
        <dbReference type="ARBA" id="ARBA00022737"/>
    </source>
</evidence>
<keyword evidence="1" id="KW-0677">Repeat</keyword>
<dbReference type="Pfam" id="PF12796">
    <property type="entry name" value="Ank_2"/>
    <property type="match status" value="1"/>
</dbReference>
<comment type="caution">
    <text evidence="6">The sequence shown here is derived from an EMBL/GenBank/DDBJ whole genome shotgun (WGS) entry which is preliminary data.</text>
</comment>
<reference evidence="6 7" key="1">
    <citation type="submission" date="2016-10" db="EMBL/GenBank/DDBJ databases">
        <title>Proteomics and genomics reveal pathogen-plant mechanisms compatible with a hemibiotrophic lifestyle of Diplodia corticola.</title>
        <authorList>
            <person name="Fernandes I."/>
            <person name="De Jonge R."/>
            <person name="Van De Peer Y."/>
            <person name="Devreese B."/>
            <person name="Alves A."/>
            <person name="Esteves A.C."/>
        </authorList>
    </citation>
    <scope>NUCLEOTIDE SEQUENCE [LARGE SCALE GENOMIC DNA]</scope>
    <source>
        <strain evidence="6 7">CBS 112549</strain>
    </source>
</reference>
<dbReference type="PROSITE" id="PS50088">
    <property type="entry name" value="ANK_REPEAT"/>
    <property type="match status" value="1"/>
</dbReference>
<keyword evidence="7" id="KW-1185">Reference proteome</keyword>
<dbReference type="InterPro" id="IPR054471">
    <property type="entry name" value="GPIID_WHD"/>
</dbReference>
<dbReference type="OrthoDB" id="21416at2759"/>
<dbReference type="SUPFAM" id="SSF52540">
    <property type="entry name" value="P-loop containing nucleoside triphosphate hydrolases"/>
    <property type="match status" value="1"/>
</dbReference>
<feature type="domain" description="Nephrocystin 3-like N-terminal" evidence="5">
    <location>
        <begin position="257"/>
        <end position="410"/>
    </location>
</feature>
<dbReference type="PANTHER" id="PTHR10039">
    <property type="entry name" value="AMELOGENIN"/>
    <property type="match status" value="1"/>
</dbReference>
<evidence type="ECO:0000313" key="7">
    <source>
        <dbReference type="Proteomes" id="UP000183809"/>
    </source>
</evidence>
<dbReference type="Pfam" id="PF24809">
    <property type="entry name" value="DUF7708"/>
    <property type="match status" value="1"/>
</dbReference>
<feature type="domain" description="DUF7708" evidence="4">
    <location>
        <begin position="62"/>
        <end position="196"/>
    </location>
</feature>
<organism evidence="6 7">
    <name type="scientific">Diplodia corticola</name>
    <dbReference type="NCBI Taxonomy" id="236234"/>
    <lineage>
        <taxon>Eukaryota</taxon>
        <taxon>Fungi</taxon>
        <taxon>Dikarya</taxon>
        <taxon>Ascomycota</taxon>
        <taxon>Pezizomycotina</taxon>
        <taxon>Dothideomycetes</taxon>
        <taxon>Dothideomycetes incertae sedis</taxon>
        <taxon>Botryosphaeriales</taxon>
        <taxon>Botryosphaeriaceae</taxon>
        <taxon>Diplodia</taxon>
    </lineage>
</organism>
<gene>
    <name evidence="6" type="ORF">BKCO1_37000180</name>
</gene>
<evidence type="ECO:0000259" key="3">
    <source>
        <dbReference type="Pfam" id="PF22939"/>
    </source>
</evidence>
<proteinExistence type="predicted"/>
<dbReference type="InterPro" id="IPR002110">
    <property type="entry name" value="Ankyrin_rpt"/>
</dbReference>
<dbReference type="Pfam" id="PF22939">
    <property type="entry name" value="WHD_GPIID"/>
    <property type="match status" value="1"/>
</dbReference>
<evidence type="ECO:0000259" key="5">
    <source>
        <dbReference type="Pfam" id="PF24883"/>
    </source>
</evidence>
<dbReference type="Gene3D" id="1.25.40.20">
    <property type="entry name" value="Ankyrin repeat-containing domain"/>
    <property type="match status" value="2"/>
</dbReference>
<dbReference type="GeneID" id="31015325"/>
<feature type="domain" description="GPI inositol-deacylase winged helix" evidence="3">
    <location>
        <begin position="539"/>
        <end position="616"/>
    </location>
</feature>
<dbReference type="Pfam" id="PF24883">
    <property type="entry name" value="NPHP3_N"/>
    <property type="match status" value="1"/>
</dbReference>
<evidence type="ECO:0000259" key="4">
    <source>
        <dbReference type="Pfam" id="PF24809"/>
    </source>
</evidence>
<dbReference type="PANTHER" id="PTHR10039:SF14">
    <property type="entry name" value="NACHT DOMAIN-CONTAINING PROTEIN"/>
    <property type="match status" value="1"/>
</dbReference>
<dbReference type="InterPro" id="IPR056125">
    <property type="entry name" value="DUF7708"/>
</dbReference>
<dbReference type="SUPFAM" id="SSF48403">
    <property type="entry name" value="Ankyrin repeat"/>
    <property type="match status" value="1"/>
</dbReference>
<name>A0A1J9RJ64_9PEZI</name>
<dbReference type="AlphaFoldDB" id="A0A1J9RJ64"/>
<dbReference type="STRING" id="236234.A0A1J9RJ64"/>
<keyword evidence="2" id="KW-0040">ANK repeat</keyword>
<evidence type="ECO:0000256" key="2">
    <source>
        <dbReference type="PROSITE-ProRule" id="PRU00023"/>
    </source>
</evidence>
<accession>A0A1J9RJ64</accession>